<evidence type="ECO:0000313" key="8">
    <source>
        <dbReference type="Proteomes" id="UP000803844"/>
    </source>
</evidence>
<evidence type="ECO:0000256" key="3">
    <source>
        <dbReference type="ARBA" id="ARBA00022840"/>
    </source>
</evidence>
<name>A0A9P5CJM9_CRYP1</name>
<feature type="region of interest" description="Disordered" evidence="5">
    <location>
        <begin position="553"/>
        <end position="649"/>
    </location>
</feature>
<reference evidence="7" key="1">
    <citation type="journal article" date="2020" name="Phytopathology">
        <title>Genome sequence of the chestnut blight fungus Cryphonectria parasitica EP155: A fundamental resource for an archetypical invasive plant pathogen.</title>
        <authorList>
            <person name="Crouch J.A."/>
            <person name="Dawe A."/>
            <person name="Aerts A."/>
            <person name="Barry K."/>
            <person name="Churchill A.C.L."/>
            <person name="Grimwood J."/>
            <person name="Hillman B."/>
            <person name="Milgroom M.G."/>
            <person name="Pangilinan J."/>
            <person name="Smith M."/>
            <person name="Salamov A."/>
            <person name="Schmutz J."/>
            <person name="Yadav J."/>
            <person name="Grigoriev I.V."/>
            <person name="Nuss D."/>
        </authorList>
    </citation>
    <scope>NUCLEOTIDE SEQUENCE</scope>
    <source>
        <strain evidence="7">EP155</strain>
    </source>
</reference>
<feature type="compositionally biased region" description="Low complexity" evidence="5">
    <location>
        <begin position="1365"/>
        <end position="1376"/>
    </location>
</feature>
<dbReference type="PROSITE" id="PS00108">
    <property type="entry name" value="PROTEIN_KINASE_ST"/>
    <property type="match status" value="1"/>
</dbReference>
<dbReference type="Gene3D" id="1.10.510.10">
    <property type="entry name" value="Transferase(Phosphotransferase) domain 1"/>
    <property type="match status" value="1"/>
</dbReference>
<dbReference type="Proteomes" id="UP000803844">
    <property type="component" value="Unassembled WGS sequence"/>
</dbReference>
<dbReference type="GO" id="GO:0005737">
    <property type="term" value="C:cytoplasm"/>
    <property type="evidence" value="ECO:0007669"/>
    <property type="project" value="TreeGrafter"/>
</dbReference>
<proteinExistence type="predicted"/>
<dbReference type="PANTHER" id="PTHR48012:SF26">
    <property type="entry name" value="SERINE_THREONINE-PROTEIN KINASE DDB_G0283821-RELATED"/>
    <property type="match status" value="1"/>
</dbReference>
<dbReference type="PANTHER" id="PTHR48012">
    <property type="entry name" value="STERILE20-LIKE KINASE, ISOFORM B-RELATED"/>
    <property type="match status" value="1"/>
</dbReference>
<feature type="non-terminal residue" evidence="7">
    <location>
        <position position="1"/>
    </location>
</feature>
<feature type="compositionally biased region" description="Polar residues" evidence="5">
    <location>
        <begin position="575"/>
        <end position="597"/>
    </location>
</feature>
<feature type="compositionally biased region" description="Basic and acidic residues" evidence="5">
    <location>
        <begin position="637"/>
        <end position="648"/>
    </location>
</feature>
<feature type="region of interest" description="Disordered" evidence="5">
    <location>
        <begin position="1242"/>
        <end position="1376"/>
    </location>
</feature>
<protein>
    <recommendedName>
        <fullName evidence="1">non-specific serine/threonine protein kinase</fullName>
        <ecNumber evidence="1">2.7.11.1</ecNumber>
    </recommendedName>
</protein>
<evidence type="ECO:0000259" key="6">
    <source>
        <dbReference type="PROSITE" id="PS50011"/>
    </source>
</evidence>
<feature type="compositionally biased region" description="Polar residues" evidence="5">
    <location>
        <begin position="1282"/>
        <end position="1291"/>
    </location>
</feature>
<feature type="domain" description="Protein kinase" evidence="6">
    <location>
        <begin position="52"/>
        <end position="304"/>
    </location>
</feature>
<dbReference type="Gene3D" id="1.25.10.10">
    <property type="entry name" value="Leucine-rich Repeat Variant"/>
    <property type="match status" value="2"/>
</dbReference>
<dbReference type="InterPro" id="IPR050629">
    <property type="entry name" value="STE20/SPS1-PAK"/>
</dbReference>
<dbReference type="OrthoDB" id="8693905at2759"/>
<evidence type="ECO:0000313" key="7">
    <source>
        <dbReference type="EMBL" id="KAF3761163.1"/>
    </source>
</evidence>
<keyword evidence="2 4" id="KW-0547">Nucleotide-binding</keyword>
<dbReference type="GeneID" id="63832597"/>
<dbReference type="SMART" id="SM00220">
    <property type="entry name" value="S_TKc"/>
    <property type="match status" value="1"/>
</dbReference>
<dbReference type="InterPro" id="IPR000719">
    <property type="entry name" value="Prot_kinase_dom"/>
</dbReference>
<comment type="caution">
    <text evidence="7">The sequence shown here is derived from an EMBL/GenBank/DDBJ whole genome shotgun (WGS) entry which is preliminary data.</text>
</comment>
<dbReference type="FunFam" id="1.10.510.10:FF:000246">
    <property type="entry name" value="Putative Serine-threonine kinase SepH"/>
    <property type="match status" value="1"/>
</dbReference>
<evidence type="ECO:0000256" key="5">
    <source>
        <dbReference type="SAM" id="MobiDB-lite"/>
    </source>
</evidence>
<dbReference type="CDD" id="cd06627">
    <property type="entry name" value="STKc_Cdc7_like"/>
    <property type="match status" value="1"/>
</dbReference>
<feature type="region of interest" description="Disordered" evidence="5">
    <location>
        <begin position="336"/>
        <end position="383"/>
    </location>
</feature>
<dbReference type="InterPro" id="IPR011989">
    <property type="entry name" value="ARM-like"/>
</dbReference>
<dbReference type="InterPro" id="IPR016024">
    <property type="entry name" value="ARM-type_fold"/>
</dbReference>
<feature type="region of interest" description="Disordered" evidence="5">
    <location>
        <begin position="1"/>
        <end position="26"/>
    </location>
</feature>
<dbReference type="InterPro" id="IPR017441">
    <property type="entry name" value="Protein_kinase_ATP_BS"/>
</dbReference>
<dbReference type="EC" id="2.7.11.1" evidence="1"/>
<dbReference type="PROSITE" id="PS50011">
    <property type="entry name" value="PROTEIN_KINASE_DOM"/>
    <property type="match status" value="1"/>
</dbReference>
<feature type="binding site" evidence="4">
    <location>
        <position position="81"/>
    </location>
    <ligand>
        <name>ATP</name>
        <dbReference type="ChEBI" id="CHEBI:30616"/>
    </ligand>
</feature>
<keyword evidence="8" id="KW-1185">Reference proteome</keyword>
<accession>A0A9P5CJM9</accession>
<keyword evidence="3 4" id="KW-0067">ATP-binding</keyword>
<dbReference type="SUPFAM" id="SSF56112">
    <property type="entry name" value="Protein kinase-like (PK-like)"/>
    <property type="match status" value="1"/>
</dbReference>
<dbReference type="PROSITE" id="PS00107">
    <property type="entry name" value="PROTEIN_KINASE_ATP"/>
    <property type="match status" value="1"/>
</dbReference>
<dbReference type="Pfam" id="PF00069">
    <property type="entry name" value="Pkinase"/>
    <property type="match status" value="1"/>
</dbReference>
<feature type="region of interest" description="Disordered" evidence="5">
    <location>
        <begin position="458"/>
        <end position="519"/>
    </location>
</feature>
<dbReference type="InterPro" id="IPR011009">
    <property type="entry name" value="Kinase-like_dom_sf"/>
</dbReference>
<evidence type="ECO:0000256" key="1">
    <source>
        <dbReference type="ARBA" id="ARBA00012513"/>
    </source>
</evidence>
<feature type="compositionally biased region" description="Low complexity" evidence="5">
    <location>
        <begin position="505"/>
        <end position="516"/>
    </location>
</feature>
<sequence length="1376" mass="152564">GSSNMERAYHPGGRTPVSRTPRREMGSATAVVATGGGHARERALQDPGLKDYRLGDCIGKGAFGSVYKAFNWGTGEAVAVKQIKLDNLPKSELRMIEAEIDLLKNLHHDNIVKYIGFVKSQDCLNIILEYCENGSLHSICKAYGKFPENLVGVYMTQVLQGLQYLHDQGVIHRDIKGANILTTKDGTVKLADFGVSTSTLAGPDKEAQVVGTPYWMAPEIIQLSGATSASDIWSVGCTVIELLQGRPPYHNLAAMPALFAIVNDDHPPLPEGVSAAARDFLMQCFQKDPNLRVSARKLLKHPWIVGCRRSDAPVSKKPADFNQAVEEVKQWNKALKSSETSLRASSGSDGSGQAANGHPMSRFGPAGAEPQRPSFVNPASKRPLSITTVTKSKPSAEIFRSPEVADDDNWDNDFATAISPSALHLPHLKPQDNFGGKLSADRLKQFASIDETTARDNWDEHFEGDLQTQTIRPIPRRSSRSTESSKSQHGHKKSRSKQTSSSNVPLLHKSPSKSSLMGNKFELPQRPEAMYREQSTEDFSDLFPESDSLFSRKMSRGRKDSSQLMPPPDLKLEPASNQLLSPGSNDIFQRQRATSRPSHLGDQPPMRRTKSQIEIQKFAEGEDDEDFSDIFGPNDTLTEKEESDRSSEDGGIMLLSKLSNNSWLGDDEEEDDPFAMMDPEYNELDLEANIARDRHARLAERVEEQVQLLKTGSQIQGEERVADVAEELLHLLHEHEDVKGLIITAHGLLPILELLTLPPDTISTAKSRQDMILLLLRVVNKIIFRDRELQENLCFVGGIPVITQFAARQFSNEIRLEAAAFAQQMYETSTLTLQMFVSCGGISVLAGFLDEDYDSSRDLVLIGVNGIWRVFELQGPTPRNDFCRLFSKAKVLDPLAEILHRVLDRDDRDELSEFIEGRIVNLFLMFSQADSEVKELIADRAVIKTVLRDLQTMTPIHQITMLKFIKNLSSLQTTVEVLHAADAIEYLIALLEKSLKKNQHHFREISNQVLNTMFNLCRLSKERQESAATLGAVPLLLKIMRTDRPPKEFALPILCDMAHSGSKGRRSLWQNKGLDFYVSLLADQYWQTTALDAILVWLQEETAKVEGHLLSGNFTSAILSCFSVAKGNAFASFDPTLLEPLLKLLRLSPALSSSLAKPEIYMGIAAKLAHKKPDVRLNLLRLVRTILDMCEPEMGISTVKGGAQLQALFESIQMLEKDPAVLVRNLALEIIKTHIEGDCFEVKSVGSGSNRGHESSRSGSGNSRRPIRYITPPSRTFAPPGQGNNPLTPTHPQIRHTESESAVHQLAHTPRRTQVIQQDAMYQRPRSRDGGLMSPGISSPRRASGETGTPVRSRLPRGSISYIRPSPSLSSSHPPP</sequence>
<evidence type="ECO:0000256" key="4">
    <source>
        <dbReference type="PROSITE-ProRule" id="PRU10141"/>
    </source>
</evidence>
<feature type="compositionally biased region" description="Low complexity" evidence="5">
    <location>
        <begin position="344"/>
        <end position="357"/>
    </location>
</feature>
<organism evidence="7 8">
    <name type="scientific">Cryphonectria parasitica (strain ATCC 38755 / EP155)</name>
    <dbReference type="NCBI Taxonomy" id="660469"/>
    <lineage>
        <taxon>Eukaryota</taxon>
        <taxon>Fungi</taxon>
        <taxon>Dikarya</taxon>
        <taxon>Ascomycota</taxon>
        <taxon>Pezizomycotina</taxon>
        <taxon>Sordariomycetes</taxon>
        <taxon>Sordariomycetidae</taxon>
        <taxon>Diaporthales</taxon>
        <taxon>Cryphonectriaceae</taxon>
        <taxon>Cryphonectria-Endothia species complex</taxon>
        <taxon>Cryphonectria</taxon>
    </lineage>
</organism>
<dbReference type="GO" id="GO:0005524">
    <property type="term" value="F:ATP binding"/>
    <property type="evidence" value="ECO:0007669"/>
    <property type="project" value="UniProtKB-UniRule"/>
</dbReference>
<dbReference type="RefSeq" id="XP_040772142.1">
    <property type="nucleotide sequence ID" value="XM_040915468.1"/>
</dbReference>
<gene>
    <name evidence="7" type="ORF">M406DRAFT_20845</name>
</gene>
<dbReference type="InterPro" id="IPR008271">
    <property type="entry name" value="Ser/Thr_kinase_AS"/>
</dbReference>
<feature type="non-terminal residue" evidence="7">
    <location>
        <position position="1376"/>
    </location>
</feature>
<dbReference type="SUPFAM" id="SSF48371">
    <property type="entry name" value="ARM repeat"/>
    <property type="match status" value="1"/>
</dbReference>
<evidence type="ECO:0000256" key="2">
    <source>
        <dbReference type="ARBA" id="ARBA00022741"/>
    </source>
</evidence>
<dbReference type="EMBL" id="MU032352">
    <property type="protein sequence ID" value="KAF3761163.1"/>
    <property type="molecule type" value="Genomic_DNA"/>
</dbReference>
<dbReference type="GO" id="GO:0004674">
    <property type="term" value="F:protein serine/threonine kinase activity"/>
    <property type="evidence" value="ECO:0007669"/>
    <property type="project" value="UniProtKB-EC"/>
</dbReference>